<protein>
    <submittedName>
        <fullName evidence="1">Uncharacterized protein</fullName>
    </submittedName>
</protein>
<sequence length="432" mass="47078">MFAPEPDKIVDVDLDGLLGPGGVRRRQVVRQVAAALCRHGLTVHLIVLCHGQDLLRFATTARLCRSLISLCDCDPGVRLAVSYQGDPAPEALTAQLDRRVRLLTGCRALTHAGMPVPAVGKTEHLLSCLAVLLAEGSDPERQFVVFIDNDYVIYDPEDAFALYAPWALGFAAEHTGCSDQPYAGVSFAKGGSLRLAVGPELVKPDGERTWRFVDLLDTALARCVPHAPPVSERLPVGMVPTRETLRNLLGAGGFAELEAAVERCTKHGGRSSRALSLWLSSRRDNLVERWLARFSFLLHGDQGATLSDWAAMELAPGYGLEISFLINALFRPGLHTGRIVNALTLPHAHLPKDETDNFAMGVEMFALVQRLLHGMTSRTPSSEDTVPELGHATRFSHYAATKLGYKRVELTAPAPRVPALYPPVTELMSGRY</sequence>
<gene>
    <name evidence="1" type="ORF">AWN90_42220</name>
</gene>
<proteinExistence type="predicted"/>
<dbReference type="RefSeq" id="WP_067595373.1">
    <property type="nucleotide sequence ID" value="NZ_JABMCZ010000003.1"/>
</dbReference>
<dbReference type="Proteomes" id="UP000076512">
    <property type="component" value="Unassembled WGS sequence"/>
</dbReference>
<dbReference type="STRING" id="455432.AWN90_42220"/>
<evidence type="ECO:0000313" key="1">
    <source>
        <dbReference type="EMBL" id="KZM71131.1"/>
    </source>
</evidence>
<reference evidence="1 2" key="1">
    <citation type="submission" date="2016-04" db="EMBL/GenBank/DDBJ databases">
        <authorList>
            <person name="Evans L.H."/>
            <person name="Alamgir A."/>
            <person name="Owens N."/>
            <person name="Weber N.D."/>
            <person name="Virtaneva K."/>
            <person name="Barbian K."/>
            <person name="Babar A."/>
            <person name="Rosenke K."/>
        </authorList>
    </citation>
    <scope>NUCLEOTIDE SEQUENCE [LARGE SCALE GENOMIC DNA]</scope>
    <source>
        <strain evidence="1 2">IFM 0406</strain>
    </source>
</reference>
<name>A0A164K848_9NOCA</name>
<organism evidence="1 2">
    <name type="scientific">Nocardia terpenica</name>
    <dbReference type="NCBI Taxonomy" id="455432"/>
    <lineage>
        <taxon>Bacteria</taxon>
        <taxon>Bacillati</taxon>
        <taxon>Actinomycetota</taxon>
        <taxon>Actinomycetes</taxon>
        <taxon>Mycobacteriales</taxon>
        <taxon>Nocardiaceae</taxon>
        <taxon>Nocardia</taxon>
    </lineage>
</organism>
<dbReference type="EMBL" id="LWGR01000013">
    <property type="protein sequence ID" value="KZM71131.1"/>
    <property type="molecule type" value="Genomic_DNA"/>
</dbReference>
<dbReference type="AlphaFoldDB" id="A0A164K848"/>
<comment type="caution">
    <text evidence="1">The sequence shown here is derived from an EMBL/GenBank/DDBJ whole genome shotgun (WGS) entry which is preliminary data.</text>
</comment>
<evidence type="ECO:0000313" key="2">
    <source>
        <dbReference type="Proteomes" id="UP000076512"/>
    </source>
</evidence>
<accession>A0A164K848</accession>
<keyword evidence="2" id="KW-1185">Reference proteome</keyword>